<dbReference type="NCBIfam" id="TIGR01488">
    <property type="entry name" value="HAD-SF-IB"/>
    <property type="match status" value="1"/>
</dbReference>
<keyword evidence="9" id="KW-1185">Reference proteome</keyword>
<feature type="binding site" evidence="6">
    <location>
        <position position="21"/>
    </location>
    <ligand>
        <name>substrate</name>
    </ligand>
</feature>
<keyword evidence="4 7" id="KW-0460">Magnesium</keyword>
<feature type="binding site" evidence="7">
    <location>
        <position position="12"/>
    </location>
    <ligand>
        <name>Mg(2+)</name>
        <dbReference type="ChEBI" id="CHEBI:18420"/>
    </ligand>
</feature>
<gene>
    <name evidence="8" type="ORF">INT47_005632</name>
</gene>
<organism evidence="8 9">
    <name type="scientific">Mucor saturninus</name>
    <dbReference type="NCBI Taxonomy" id="64648"/>
    <lineage>
        <taxon>Eukaryota</taxon>
        <taxon>Fungi</taxon>
        <taxon>Fungi incertae sedis</taxon>
        <taxon>Mucoromycota</taxon>
        <taxon>Mucoromycotina</taxon>
        <taxon>Mucoromycetes</taxon>
        <taxon>Mucorales</taxon>
        <taxon>Mucorineae</taxon>
        <taxon>Mucoraceae</taxon>
        <taxon>Mucor</taxon>
    </lineage>
</organism>
<evidence type="ECO:0000256" key="6">
    <source>
        <dbReference type="PIRSR" id="PIRSR031051-2"/>
    </source>
</evidence>
<evidence type="ECO:0000256" key="7">
    <source>
        <dbReference type="PIRSR" id="PIRSR031051-3"/>
    </source>
</evidence>
<dbReference type="Gene3D" id="3.40.50.1000">
    <property type="entry name" value="HAD superfamily/HAD-like"/>
    <property type="match status" value="1"/>
</dbReference>
<comment type="cofactor">
    <cofactor evidence="1 7">
        <name>Mg(2+)</name>
        <dbReference type="ChEBI" id="CHEBI:18420"/>
    </cofactor>
</comment>
<dbReference type="PANTHER" id="PTHR20889:SF12">
    <property type="entry name" value="LP01149P"/>
    <property type="match status" value="1"/>
</dbReference>
<dbReference type="InterPro" id="IPR036412">
    <property type="entry name" value="HAD-like_sf"/>
</dbReference>
<dbReference type="OrthoDB" id="10267182at2759"/>
<dbReference type="GO" id="GO:0046872">
    <property type="term" value="F:metal ion binding"/>
    <property type="evidence" value="ECO:0007669"/>
    <property type="project" value="UniProtKB-KW"/>
</dbReference>
<dbReference type="AlphaFoldDB" id="A0A8H7QIF4"/>
<dbReference type="InterPro" id="IPR016965">
    <property type="entry name" value="Pase_PHOSPHO-typ"/>
</dbReference>
<feature type="active site" description="Proton donor" evidence="5">
    <location>
        <position position="12"/>
    </location>
</feature>
<sequence>MSPTNIAVFDFDWSLIEEDSDYWTIHSLSPEVWEEVREKRRQDWQWTDLMDFALCRLQDKGFTRDDIVAALKDIPFSFEMRNVLLDLKKKNVHVILMSDANTFYIDTILKAYGVQDCVTEIITNPSYTDEQGRLRIRRHVLATETPHNCTNPCSVNICKGQEMDALLKRYKQQGHDIQKIAYTGDGKNDFCPATRLRNTDTFFMRKEKGLDRYLSQVPEEKNRIQSQFVYWLKPESVWESMPKYFSSVSA</sequence>
<dbReference type="SUPFAM" id="SSF56784">
    <property type="entry name" value="HAD-like"/>
    <property type="match status" value="1"/>
</dbReference>
<evidence type="ECO:0000256" key="5">
    <source>
        <dbReference type="PIRSR" id="PIRSR031051-1"/>
    </source>
</evidence>
<dbReference type="EMBL" id="JAEPRD010000240">
    <property type="protein sequence ID" value="KAG2193319.1"/>
    <property type="molecule type" value="Genomic_DNA"/>
</dbReference>
<dbReference type="GO" id="GO:0016791">
    <property type="term" value="F:phosphatase activity"/>
    <property type="evidence" value="ECO:0007669"/>
    <property type="project" value="InterPro"/>
</dbReference>
<keyword evidence="3" id="KW-0378">Hydrolase</keyword>
<protein>
    <submittedName>
        <fullName evidence="8">Uncharacterized protein</fullName>
    </submittedName>
</protein>
<evidence type="ECO:0000256" key="1">
    <source>
        <dbReference type="ARBA" id="ARBA00001946"/>
    </source>
</evidence>
<dbReference type="Pfam" id="PF06888">
    <property type="entry name" value="Put_Phosphatase"/>
    <property type="match status" value="1"/>
</dbReference>
<dbReference type="PANTHER" id="PTHR20889">
    <property type="entry name" value="PHOSPHATASE, ORPHAN 1, 2"/>
    <property type="match status" value="1"/>
</dbReference>
<evidence type="ECO:0000313" key="9">
    <source>
        <dbReference type="Proteomes" id="UP000603453"/>
    </source>
</evidence>
<evidence type="ECO:0000256" key="4">
    <source>
        <dbReference type="ARBA" id="ARBA00022842"/>
    </source>
</evidence>
<dbReference type="Proteomes" id="UP000603453">
    <property type="component" value="Unassembled WGS sequence"/>
</dbReference>
<evidence type="ECO:0000256" key="3">
    <source>
        <dbReference type="ARBA" id="ARBA00022801"/>
    </source>
</evidence>
<feature type="active site" description="Nucleophile" evidence="5">
    <location>
        <position position="10"/>
    </location>
</feature>
<comment type="caution">
    <text evidence="8">The sequence shown here is derived from an EMBL/GenBank/DDBJ whole genome shotgun (WGS) entry which is preliminary data.</text>
</comment>
<feature type="binding site" evidence="7">
    <location>
        <position position="10"/>
    </location>
    <ligand>
        <name>Mg(2+)</name>
        <dbReference type="ChEBI" id="CHEBI:18420"/>
    </ligand>
</feature>
<feature type="binding site" evidence="7">
    <location>
        <position position="185"/>
    </location>
    <ligand>
        <name>Mg(2+)</name>
        <dbReference type="ChEBI" id="CHEBI:18420"/>
    </ligand>
</feature>
<accession>A0A8H7QIF4</accession>
<dbReference type="NCBIfam" id="TIGR01489">
    <property type="entry name" value="DKMTPPase-SF"/>
    <property type="match status" value="1"/>
</dbReference>
<dbReference type="InterPro" id="IPR023214">
    <property type="entry name" value="HAD_sf"/>
</dbReference>
<evidence type="ECO:0000256" key="2">
    <source>
        <dbReference type="ARBA" id="ARBA00022723"/>
    </source>
</evidence>
<evidence type="ECO:0000313" key="8">
    <source>
        <dbReference type="EMBL" id="KAG2193319.1"/>
    </source>
</evidence>
<feature type="binding site" evidence="6">
    <location>
        <position position="99"/>
    </location>
    <ligand>
        <name>substrate</name>
    </ligand>
</feature>
<dbReference type="PIRSF" id="PIRSF031051">
    <property type="entry name" value="PyrdxlP_Pase_PHOSPHO2"/>
    <property type="match status" value="1"/>
</dbReference>
<proteinExistence type="predicted"/>
<name>A0A8H7QIF4_9FUNG</name>
<keyword evidence="2 7" id="KW-0479">Metal-binding</keyword>
<dbReference type="InterPro" id="IPR006384">
    <property type="entry name" value="HAD_hydro_PyrdxlP_Pase-like"/>
</dbReference>
<reference evidence="8" key="1">
    <citation type="submission" date="2020-12" db="EMBL/GenBank/DDBJ databases">
        <title>Metabolic potential, ecology and presence of endohyphal bacteria is reflected in genomic diversity of Mucoromycotina.</title>
        <authorList>
            <person name="Muszewska A."/>
            <person name="Okrasinska A."/>
            <person name="Steczkiewicz K."/>
            <person name="Drgas O."/>
            <person name="Orlowska M."/>
            <person name="Perlinska-Lenart U."/>
            <person name="Aleksandrzak-Piekarczyk T."/>
            <person name="Szatraj K."/>
            <person name="Zielenkiewicz U."/>
            <person name="Pilsyk S."/>
            <person name="Malc E."/>
            <person name="Mieczkowski P."/>
            <person name="Kruszewska J.S."/>
            <person name="Biernat P."/>
            <person name="Pawlowska J."/>
        </authorList>
    </citation>
    <scope>NUCLEOTIDE SEQUENCE</scope>
    <source>
        <strain evidence="8">WA0000017839</strain>
    </source>
</reference>